<dbReference type="HOGENOM" id="CLU_023417_2_1_1"/>
<dbReference type="PANTHER" id="PTHR37534:SF46">
    <property type="entry name" value="ZN(II)2CYS6 TRANSCRIPTION FACTOR (EUROFUNG)"/>
    <property type="match status" value="1"/>
</dbReference>
<dbReference type="SUPFAM" id="SSF57701">
    <property type="entry name" value="Zn2/Cys6 DNA-binding domain"/>
    <property type="match status" value="1"/>
</dbReference>
<dbReference type="PANTHER" id="PTHR37534">
    <property type="entry name" value="TRANSCRIPTIONAL ACTIVATOR PROTEIN UGA3"/>
    <property type="match status" value="1"/>
</dbReference>
<dbReference type="PROSITE" id="PS00463">
    <property type="entry name" value="ZN2_CY6_FUNGAL_1"/>
    <property type="match status" value="1"/>
</dbReference>
<proteinExistence type="predicted"/>
<dbReference type="GO" id="GO:0003677">
    <property type="term" value="F:DNA binding"/>
    <property type="evidence" value="ECO:0007669"/>
    <property type="project" value="UniProtKB-KW"/>
</dbReference>
<comment type="subcellular location">
    <subcellularLocation>
        <location evidence="1">Nucleus</location>
    </subcellularLocation>
</comment>
<dbReference type="Gene3D" id="4.10.240.10">
    <property type="entry name" value="Zn(2)-C6 fungal-type DNA-binding domain"/>
    <property type="match status" value="1"/>
</dbReference>
<dbReference type="RefSeq" id="XP_016224749.1">
    <property type="nucleotide sequence ID" value="XM_016368961.1"/>
</dbReference>
<evidence type="ECO:0000259" key="6">
    <source>
        <dbReference type="PROSITE" id="PS50048"/>
    </source>
</evidence>
<keyword evidence="5" id="KW-0539">Nucleus</keyword>
<keyword evidence="2" id="KW-0805">Transcription regulation</keyword>
<dbReference type="SMART" id="SM00066">
    <property type="entry name" value="GAL4"/>
    <property type="match status" value="1"/>
</dbReference>
<dbReference type="InterPro" id="IPR021858">
    <property type="entry name" value="Fun_TF"/>
</dbReference>
<evidence type="ECO:0000256" key="1">
    <source>
        <dbReference type="ARBA" id="ARBA00004123"/>
    </source>
</evidence>
<evidence type="ECO:0000313" key="8">
    <source>
        <dbReference type="Proteomes" id="UP000054302"/>
    </source>
</evidence>
<dbReference type="CDD" id="cd00067">
    <property type="entry name" value="GAL4"/>
    <property type="match status" value="1"/>
</dbReference>
<evidence type="ECO:0000256" key="5">
    <source>
        <dbReference type="ARBA" id="ARBA00023242"/>
    </source>
</evidence>
<dbReference type="PROSITE" id="PS50048">
    <property type="entry name" value="ZN2_CY6_FUNGAL_2"/>
    <property type="match status" value="1"/>
</dbReference>
<gene>
    <name evidence="7" type="ORF">PV10_04412</name>
</gene>
<dbReference type="Pfam" id="PF00172">
    <property type="entry name" value="Zn_clus"/>
    <property type="match status" value="1"/>
</dbReference>
<dbReference type="InterPro" id="IPR001138">
    <property type="entry name" value="Zn2Cys6_DnaBD"/>
</dbReference>
<name>A0A0D1WV36_EXOME</name>
<dbReference type="InterPro" id="IPR036864">
    <property type="entry name" value="Zn2-C6_fun-type_DNA-bd_sf"/>
</dbReference>
<dbReference type="AlphaFoldDB" id="A0A0D1WV36"/>
<dbReference type="OrthoDB" id="5419315at2759"/>
<dbReference type="GO" id="GO:0000981">
    <property type="term" value="F:DNA-binding transcription factor activity, RNA polymerase II-specific"/>
    <property type="evidence" value="ECO:0007669"/>
    <property type="project" value="InterPro"/>
</dbReference>
<dbReference type="VEuPathDB" id="FungiDB:PV10_04412"/>
<dbReference type="Pfam" id="PF11951">
    <property type="entry name" value="Fungal_trans_2"/>
    <property type="match status" value="1"/>
</dbReference>
<keyword evidence="8" id="KW-1185">Reference proteome</keyword>
<keyword evidence="4" id="KW-0804">Transcription</keyword>
<feature type="domain" description="Zn(2)-C6 fungal-type" evidence="6">
    <location>
        <begin position="22"/>
        <end position="51"/>
    </location>
</feature>
<sequence>MDLAGAPFPKRNRLRFYRTKTGCLTCRRRRKKCDESIPCSACVSRGLECTWPDMKLTRDTAVTSSNLPSPSSSSSNSTNPLRFLRSCANAGQEAPVLTNEDRAIISRGKCNWGSTPTAWISPTVPSKEASWQLRTLSPSPFGPEAMSPTSQLILHYYLQEGAAKLSPKPRPSNPFITQILPRATCDSTLMNAVLALGGTLLELKYDQSNPILQTAWGHYAKVLGDLRRTFQDLSAHPCQRYLRVLLVLLILAHAEAISGNLQGSTFSHLRASHQLMLRFTLDGRDKRTADDLAIEGFVLELYAYLALVANITPYALDDGRTIPLDPILLSLGFLQDYKDFGALLSCGLSLFEKIPIISVFARQRLSEEAATGECSIDSMQMYHSLLQELLHWNSPPPSSDTENYAVAHRYTGEIYRHSLLIYLKSSMCGASVKDNPEILLEIQDHIDAVWMLLPTVLASPFGSVILWPSIIVGSCLTNPDQRSELCSFLRAPRWHLRVTEACITMLKLLWEDSDRLAYGPFGLYLIMKKHGINFCMV</sequence>
<dbReference type="EMBL" id="KN847522">
    <property type="protein sequence ID" value="KIV93175.1"/>
    <property type="molecule type" value="Genomic_DNA"/>
</dbReference>
<accession>A0A0D1WV36</accession>
<dbReference type="OMA" id="DPDPRAF"/>
<organism evidence="7 8">
    <name type="scientific">Exophiala mesophila</name>
    <name type="common">Black yeast-like fungus</name>
    <dbReference type="NCBI Taxonomy" id="212818"/>
    <lineage>
        <taxon>Eukaryota</taxon>
        <taxon>Fungi</taxon>
        <taxon>Dikarya</taxon>
        <taxon>Ascomycota</taxon>
        <taxon>Pezizomycotina</taxon>
        <taxon>Eurotiomycetes</taxon>
        <taxon>Chaetothyriomycetidae</taxon>
        <taxon>Chaetothyriales</taxon>
        <taxon>Herpotrichiellaceae</taxon>
        <taxon>Exophiala</taxon>
    </lineage>
</organism>
<dbReference type="Proteomes" id="UP000054302">
    <property type="component" value="Unassembled WGS sequence"/>
</dbReference>
<evidence type="ECO:0000313" key="7">
    <source>
        <dbReference type="EMBL" id="KIV93175.1"/>
    </source>
</evidence>
<evidence type="ECO:0000256" key="2">
    <source>
        <dbReference type="ARBA" id="ARBA00023015"/>
    </source>
</evidence>
<protein>
    <recommendedName>
        <fullName evidence="6">Zn(2)-C6 fungal-type domain-containing protein</fullName>
    </recommendedName>
</protein>
<evidence type="ECO:0000256" key="4">
    <source>
        <dbReference type="ARBA" id="ARBA00023163"/>
    </source>
</evidence>
<keyword evidence="3" id="KW-0238">DNA-binding</keyword>
<dbReference type="GO" id="GO:0005634">
    <property type="term" value="C:nucleus"/>
    <property type="evidence" value="ECO:0007669"/>
    <property type="project" value="UniProtKB-SubCell"/>
</dbReference>
<reference evidence="7 8" key="1">
    <citation type="submission" date="2015-01" db="EMBL/GenBank/DDBJ databases">
        <title>The Genome Sequence of Exophiala mesophila CBS40295.</title>
        <authorList>
            <consortium name="The Broad Institute Genomics Platform"/>
            <person name="Cuomo C."/>
            <person name="de Hoog S."/>
            <person name="Gorbushina A."/>
            <person name="Stielow B."/>
            <person name="Teixiera M."/>
            <person name="Abouelleil A."/>
            <person name="Chapman S.B."/>
            <person name="Priest M."/>
            <person name="Young S.K."/>
            <person name="Wortman J."/>
            <person name="Nusbaum C."/>
            <person name="Birren B."/>
        </authorList>
    </citation>
    <scope>NUCLEOTIDE SEQUENCE [LARGE SCALE GENOMIC DNA]</scope>
    <source>
        <strain evidence="7 8">CBS 40295</strain>
    </source>
</reference>
<dbReference type="GO" id="GO:0008270">
    <property type="term" value="F:zinc ion binding"/>
    <property type="evidence" value="ECO:0007669"/>
    <property type="project" value="InterPro"/>
</dbReference>
<dbReference type="STRING" id="212818.A0A0D1WV36"/>
<evidence type="ECO:0000256" key="3">
    <source>
        <dbReference type="ARBA" id="ARBA00023125"/>
    </source>
</evidence>
<dbReference type="GeneID" id="27322257"/>